<keyword evidence="1" id="KW-0732">Signal</keyword>
<sequence>MDTRTAVATIAALLLSTLAACGNDGPDKTTILPLRTTSPAPMPSPVHDFEDCQALLDRAYQADDVRDVSGEPECEALTAAEYREAVAAVLTEHKDEILAYEPTHTDKAVWDVAWEAIGPAQRKRICREIEATGAEAVGVDLADGSAGRGENEGIAQAEYYENEKC</sequence>
<dbReference type="RefSeq" id="WP_073788513.1">
    <property type="nucleotide sequence ID" value="NZ_CP108638.1"/>
</dbReference>
<dbReference type="GeneID" id="96797000"/>
<evidence type="ECO:0008006" key="4">
    <source>
        <dbReference type="Google" id="ProtNLM"/>
    </source>
</evidence>
<proteinExistence type="predicted"/>
<dbReference type="Proteomes" id="UP000186455">
    <property type="component" value="Unassembled WGS sequence"/>
</dbReference>
<reference evidence="2 3" key="1">
    <citation type="submission" date="2015-06" db="EMBL/GenBank/DDBJ databases">
        <title>Cloning and characterization of the uncialamcin biosynthetic gene cluster.</title>
        <authorList>
            <person name="Yan X."/>
            <person name="Huang T."/>
            <person name="Ge H."/>
            <person name="Shen B."/>
        </authorList>
    </citation>
    <scope>NUCLEOTIDE SEQUENCE [LARGE SCALE GENOMIC DNA]</scope>
    <source>
        <strain evidence="2 3">DCA2648</strain>
    </source>
</reference>
<feature type="chain" id="PRO_5038794998" description="Lipoprotein" evidence="1">
    <location>
        <begin position="23"/>
        <end position="165"/>
    </location>
</feature>
<evidence type="ECO:0000256" key="1">
    <source>
        <dbReference type="SAM" id="SignalP"/>
    </source>
</evidence>
<feature type="signal peptide" evidence="1">
    <location>
        <begin position="1"/>
        <end position="22"/>
    </location>
</feature>
<name>A0A1Q4V868_9ACTN</name>
<protein>
    <recommendedName>
        <fullName evidence="4">Lipoprotein</fullName>
    </recommendedName>
</protein>
<comment type="caution">
    <text evidence="2">The sequence shown here is derived from an EMBL/GenBank/DDBJ whole genome shotgun (WGS) entry which is preliminary data.</text>
</comment>
<gene>
    <name evidence="2" type="ORF">AB852_15400</name>
</gene>
<keyword evidence="3" id="KW-1185">Reference proteome</keyword>
<dbReference type="EMBL" id="LFBV01000003">
    <property type="protein sequence ID" value="OKH94042.1"/>
    <property type="molecule type" value="Genomic_DNA"/>
</dbReference>
<dbReference type="AlphaFoldDB" id="A0A1Q4V868"/>
<organism evidence="2 3">
    <name type="scientific">Streptomyces uncialis</name>
    <dbReference type="NCBI Taxonomy" id="1048205"/>
    <lineage>
        <taxon>Bacteria</taxon>
        <taxon>Bacillati</taxon>
        <taxon>Actinomycetota</taxon>
        <taxon>Actinomycetes</taxon>
        <taxon>Kitasatosporales</taxon>
        <taxon>Streptomycetaceae</taxon>
        <taxon>Streptomyces</taxon>
    </lineage>
</organism>
<evidence type="ECO:0000313" key="2">
    <source>
        <dbReference type="EMBL" id="OKH94042.1"/>
    </source>
</evidence>
<dbReference type="PROSITE" id="PS51257">
    <property type="entry name" value="PROKAR_LIPOPROTEIN"/>
    <property type="match status" value="1"/>
</dbReference>
<accession>A0A1Q4V868</accession>
<evidence type="ECO:0000313" key="3">
    <source>
        <dbReference type="Proteomes" id="UP000186455"/>
    </source>
</evidence>